<dbReference type="GO" id="GO:0005634">
    <property type="term" value="C:nucleus"/>
    <property type="evidence" value="ECO:0007669"/>
    <property type="project" value="TreeGrafter"/>
</dbReference>
<dbReference type="Gene3D" id="1.10.510.10">
    <property type="entry name" value="Transferase(Phosphotransferase) domain 1"/>
    <property type="match status" value="1"/>
</dbReference>
<organism evidence="6">
    <name type="scientific">Melanopsichium pennsylvanicum 4</name>
    <dbReference type="NCBI Taxonomy" id="1398559"/>
    <lineage>
        <taxon>Eukaryota</taxon>
        <taxon>Fungi</taxon>
        <taxon>Dikarya</taxon>
        <taxon>Basidiomycota</taxon>
        <taxon>Ustilaginomycotina</taxon>
        <taxon>Ustilaginomycetes</taxon>
        <taxon>Ustilaginales</taxon>
        <taxon>Ustilaginaceae</taxon>
        <taxon>Melanopsichium</taxon>
    </lineage>
</organism>
<dbReference type="EMBL" id="HG529683">
    <property type="protein sequence ID" value="CDI56339.1"/>
    <property type="molecule type" value="Genomic_DNA"/>
</dbReference>
<dbReference type="AlphaFoldDB" id="A0A077RDW2"/>
<keyword evidence="6" id="KW-0808">Transferase</keyword>
<comment type="similarity">
    <text evidence="1">Belongs to the protein kinase superfamily. CMGC Ser/Thr protein kinase family. CDC2/CDKX subfamily.</text>
</comment>
<feature type="compositionally biased region" description="Basic and acidic residues" evidence="4">
    <location>
        <begin position="373"/>
        <end position="392"/>
    </location>
</feature>
<reference evidence="6" key="1">
    <citation type="journal article" date="2014" name="Genome Biol. Evol.">
        <title>Gene Loss Rather Than Gene Gain Is Associated with a Host Jump from Monocots to Dicots in the Smut Fungus Melanopsichium pennsylvanicum.</title>
        <authorList>
            <person name="Sharma R."/>
            <person name="Mishra B."/>
            <person name="Runge F."/>
            <person name="Thines M."/>
        </authorList>
    </citation>
    <scope>NUCLEOTIDE SEQUENCE</scope>
    <source>
        <strain evidence="6">4</strain>
    </source>
</reference>
<sequence>MSTIERFQDALAAPTLASASESAQASSSSPLNTFKRYMIVDTVSPMDSSQIIDWKLITQTSLIPHSNGLTSTVYRRMLNLSATWPLTPTCTPTPSNPFAPLNSANNAAHAVQGWICIKRSDPDQQPRPHSISREIALLQKLPQHDNLVRLYSAIYDTTHPFASTIDLVMPLYAATLEQVLQEPTLYPPSIPLPLFQSEPRPALSISHLWNNDTGFADFVQSTATQLLSGLAFLHANKVAHRDIKPCNILFATQGTLKLIDLGTAYTTLPLLDPLSSKPKYLTPELDDAQGNEPSMVCQVGTGGFRAIELLFAPTRGYDAYKVDVWSAGVVLAHFFTCLVPICAFKSSSSNHSRGQENVMPNLDVDSNVYDASGSKDERREWQRAFDDSKPLELSDDDQDDLYWEEEEEEEESSDRALQLDGFTSLSKSESGYIRAPLFESDKGDISLAASIFGLLGLPNSVFDWPEAEYFQPSLHRLPFAATKGKGLVQGLPIYKALQDKNEAQAAGLEKLVHQVIQKALRISASQRPTAQELLDSFQAT</sequence>
<dbReference type="PANTHER" id="PTHR24056">
    <property type="entry name" value="CELL DIVISION PROTEIN KINASE"/>
    <property type="match status" value="1"/>
</dbReference>
<dbReference type="SUPFAM" id="SSF56112">
    <property type="entry name" value="Protein kinase-like (PK-like)"/>
    <property type="match status" value="1"/>
</dbReference>
<evidence type="ECO:0000259" key="5">
    <source>
        <dbReference type="PROSITE" id="PS50011"/>
    </source>
</evidence>
<dbReference type="Pfam" id="PF00069">
    <property type="entry name" value="Pkinase"/>
    <property type="match status" value="1"/>
</dbReference>
<proteinExistence type="inferred from homology"/>
<evidence type="ECO:0000256" key="2">
    <source>
        <dbReference type="ARBA" id="ARBA00022741"/>
    </source>
</evidence>
<dbReference type="InterPro" id="IPR011009">
    <property type="entry name" value="Kinase-like_dom_sf"/>
</dbReference>
<feature type="domain" description="Protein kinase" evidence="5">
    <location>
        <begin position="37"/>
        <end position="540"/>
    </location>
</feature>
<dbReference type="InterPro" id="IPR008271">
    <property type="entry name" value="Ser/Thr_kinase_AS"/>
</dbReference>
<protein>
    <submittedName>
        <fullName evidence="6">Cmgc cdk protein kinase</fullName>
    </submittedName>
</protein>
<keyword evidence="3" id="KW-0067">ATP-binding</keyword>
<dbReference type="PROSITE" id="PS00108">
    <property type="entry name" value="PROTEIN_KINASE_ST"/>
    <property type="match status" value="1"/>
</dbReference>
<evidence type="ECO:0000256" key="4">
    <source>
        <dbReference type="SAM" id="MobiDB-lite"/>
    </source>
</evidence>
<dbReference type="SMART" id="SM00220">
    <property type="entry name" value="S_TKc"/>
    <property type="match status" value="1"/>
</dbReference>
<dbReference type="Gene3D" id="3.30.200.20">
    <property type="entry name" value="Phosphorylase Kinase, domain 1"/>
    <property type="match status" value="1"/>
</dbReference>
<dbReference type="GO" id="GO:0004674">
    <property type="term" value="F:protein serine/threonine kinase activity"/>
    <property type="evidence" value="ECO:0007669"/>
    <property type="project" value="TreeGrafter"/>
</dbReference>
<evidence type="ECO:0000256" key="3">
    <source>
        <dbReference type="ARBA" id="ARBA00022840"/>
    </source>
</evidence>
<feature type="region of interest" description="Disordered" evidence="4">
    <location>
        <begin position="347"/>
        <end position="397"/>
    </location>
</feature>
<dbReference type="GO" id="GO:0005524">
    <property type="term" value="F:ATP binding"/>
    <property type="evidence" value="ECO:0007669"/>
    <property type="project" value="UniProtKB-KW"/>
</dbReference>
<dbReference type="PROSITE" id="PS50011">
    <property type="entry name" value="PROTEIN_KINASE_DOM"/>
    <property type="match status" value="1"/>
</dbReference>
<name>A0A077RDW2_9BASI</name>
<evidence type="ECO:0000313" key="6">
    <source>
        <dbReference type="EMBL" id="CDI56339.1"/>
    </source>
</evidence>
<dbReference type="InterPro" id="IPR000719">
    <property type="entry name" value="Prot_kinase_dom"/>
</dbReference>
<evidence type="ECO:0000256" key="1">
    <source>
        <dbReference type="ARBA" id="ARBA00006485"/>
    </source>
</evidence>
<accession>A0A077RDW2</accession>
<keyword evidence="2" id="KW-0547">Nucleotide-binding</keyword>
<dbReference type="GO" id="GO:0007346">
    <property type="term" value="P:regulation of mitotic cell cycle"/>
    <property type="evidence" value="ECO:0007669"/>
    <property type="project" value="TreeGrafter"/>
</dbReference>
<dbReference type="CDD" id="cd00180">
    <property type="entry name" value="PKc"/>
    <property type="match status" value="1"/>
</dbReference>
<dbReference type="PANTHER" id="PTHR24056:SF508">
    <property type="entry name" value="CYCLIN-DEPENDENT KINASE 10"/>
    <property type="match status" value="1"/>
</dbReference>
<keyword evidence="6" id="KW-0418">Kinase</keyword>
<dbReference type="InterPro" id="IPR050108">
    <property type="entry name" value="CDK"/>
</dbReference>